<protein>
    <submittedName>
        <fullName evidence="1">Uncharacterized protein</fullName>
    </submittedName>
</protein>
<sequence>MPIDGRTVTATLGGSLLAFVLVSYAVTAAGAPLSVATESVDGVHLEAEYIEGSSVDMVPKFNAVDGCNKTIAVSFHDAKVSGVRMYAELPKPIEGGVAEVGFELADDYHVGSLQLMVSRLGVDGEQGFGGTLSAGEDGFIFEGDEEFRLENVTTHVYGFGSGWLNAPFVRTGYEPDAETVESYRC</sequence>
<accession>A0A9Q4C354</accession>
<dbReference type="AlphaFoldDB" id="A0A9Q4C354"/>
<evidence type="ECO:0000313" key="1">
    <source>
        <dbReference type="EMBL" id="MCX2818997.1"/>
    </source>
</evidence>
<dbReference type="Proteomes" id="UP001149411">
    <property type="component" value="Unassembled WGS sequence"/>
</dbReference>
<keyword evidence="2" id="KW-1185">Reference proteome</keyword>
<dbReference type="RefSeq" id="WP_266086871.1">
    <property type="nucleotide sequence ID" value="NZ_RKLV01000005.1"/>
</dbReference>
<name>A0A9Q4C354_9EURY</name>
<comment type="caution">
    <text evidence="1">The sequence shown here is derived from an EMBL/GenBank/DDBJ whole genome shotgun (WGS) entry which is preliminary data.</text>
</comment>
<proteinExistence type="predicted"/>
<evidence type="ECO:0000313" key="2">
    <source>
        <dbReference type="Proteomes" id="UP001149411"/>
    </source>
</evidence>
<reference evidence="1" key="1">
    <citation type="submission" date="2022-09" db="EMBL/GenBank/DDBJ databases">
        <title>Haloadaptaus new haloarchaeum isolated from saline soil.</title>
        <authorList>
            <person name="Duran-Viseras A."/>
            <person name="Sanchez-Porro C."/>
            <person name="Ventosa A."/>
        </authorList>
    </citation>
    <scope>NUCLEOTIDE SEQUENCE</scope>
    <source>
        <strain evidence="1">F3-133</strain>
    </source>
</reference>
<gene>
    <name evidence="1" type="ORF">EGH25_06485</name>
</gene>
<dbReference type="EMBL" id="RKLV01000005">
    <property type="protein sequence ID" value="MCX2818997.1"/>
    <property type="molecule type" value="Genomic_DNA"/>
</dbReference>
<organism evidence="1 2">
    <name type="scientific">Halorutilus salinus</name>
    <dbReference type="NCBI Taxonomy" id="2487751"/>
    <lineage>
        <taxon>Archaea</taxon>
        <taxon>Methanobacteriati</taxon>
        <taxon>Methanobacteriota</taxon>
        <taxon>Stenosarchaea group</taxon>
        <taxon>Halobacteria</taxon>
        <taxon>Halorutilales</taxon>
        <taxon>Halorutilaceae</taxon>
        <taxon>Halorutilus</taxon>
    </lineage>
</organism>